<dbReference type="InterPro" id="IPR009339">
    <property type="entry name" value="DUF998"/>
</dbReference>
<feature type="compositionally biased region" description="Polar residues" evidence="1">
    <location>
        <begin position="1"/>
        <end position="19"/>
    </location>
</feature>
<comment type="caution">
    <text evidence="3">The sequence shown here is derived from an EMBL/GenBank/DDBJ whole genome shotgun (WGS) entry which is preliminary data.</text>
</comment>
<organism evidence="3 4">
    <name type="scientific">Plantactinospora veratri</name>
    <dbReference type="NCBI Taxonomy" id="1436122"/>
    <lineage>
        <taxon>Bacteria</taxon>
        <taxon>Bacillati</taxon>
        <taxon>Actinomycetota</taxon>
        <taxon>Actinomycetes</taxon>
        <taxon>Micromonosporales</taxon>
        <taxon>Micromonosporaceae</taxon>
        <taxon>Plantactinospora</taxon>
    </lineage>
</organism>
<evidence type="ECO:0000256" key="1">
    <source>
        <dbReference type="SAM" id="MobiDB-lite"/>
    </source>
</evidence>
<feature type="region of interest" description="Disordered" evidence="1">
    <location>
        <begin position="1"/>
        <end position="30"/>
    </location>
</feature>
<evidence type="ECO:0000313" key="4">
    <source>
        <dbReference type="Proteomes" id="UP001339911"/>
    </source>
</evidence>
<evidence type="ECO:0000256" key="2">
    <source>
        <dbReference type="SAM" id="Phobius"/>
    </source>
</evidence>
<protein>
    <submittedName>
        <fullName evidence="3">DUF998 domain-containing protein</fullName>
    </submittedName>
</protein>
<name>A0ABU7S5Q8_9ACTN</name>
<keyword evidence="4" id="KW-1185">Reference proteome</keyword>
<evidence type="ECO:0000313" key="3">
    <source>
        <dbReference type="EMBL" id="MEE6305268.1"/>
    </source>
</evidence>
<feature type="transmembrane region" description="Helical" evidence="2">
    <location>
        <begin position="113"/>
        <end position="131"/>
    </location>
</feature>
<keyword evidence="2" id="KW-0812">Transmembrane</keyword>
<dbReference type="Proteomes" id="UP001339911">
    <property type="component" value="Unassembled WGS sequence"/>
</dbReference>
<dbReference type="RefSeq" id="WP_331205684.1">
    <property type="nucleotide sequence ID" value="NZ_JAZGQL010000001.1"/>
</dbReference>
<proteinExistence type="predicted"/>
<reference evidence="3 4" key="1">
    <citation type="submission" date="2024-01" db="EMBL/GenBank/DDBJ databases">
        <title>Genome insights into Plantactinospora veratri sp. nov.</title>
        <authorList>
            <person name="Wang L."/>
        </authorList>
    </citation>
    <scope>NUCLEOTIDE SEQUENCE [LARGE SCALE GENOMIC DNA]</scope>
    <source>
        <strain evidence="3 4">NEAU-FHS4</strain>
    </source>
</reference>
<sequence length="246" mass="25137">MNRPSTTAKRHSTTAQRHSTGPGAAGQPCDPASSVTRTLLAYGVLAGPGYVLVSLAQALTRDGFDLTRHAWSLLANGALGWIQIGNLVVTGLMTCALALGLRRSLTPGTGAGWAPRLIGAYGISLVAAGAFRADPALGFPIGTPETGTAVTWHGTLHFLAGGIGFGCLVAACLVVGRRFSAEGRRGWAAFSRSTGVLFLAGFLAMAAGGGAVWSNLAFTGAIVLAWVWVSALAAHLYRRATPAPAA</sequence>
<keyword evidence="2" id="KW-1133">Transmembrane helix</keyword>
<feature type="transmembrane region" description="Helical" evidence="2">
    <location>
        <begin position="79"/>
        <end position="101"/>
    </location>
</feature>
<feature type="transmembrane region" description="Helical" evidence="2">
    <location>
        <begin position="216"/>
        <end position="237"/>
    </location>
</feature>
<gene>
    <name evidence="3" type="ORF">V1634_00270</name>
</gene>
<dbReference type="Pfam" id="PF06197">
    <property type="entry name" value="DUF998"/>
    <property type="match status" value="1"/>
</dbReference>
<accession>A0ABU7S5Q8</accession>
<keyword evidence="2" id="KW-0472">Membrane</keyword>
<dbReference type="EMBL" id="JAZGQL010000001">
    <property type="protein sequence ID" value="MEE6305268.1"/>
    <property type="molecule type" value="Genomic_DNA"/>
</dbReference>
<feature type="transmembrane region" description="Helical" evidence="2">
    <location>
        <begin position="39"/>
        <end position="59"/>
    </location>
</feature>
<feature type="transmembrane region" description="Helical" evidence="2">
    <location>
        <begin position="151"/>
        <end position="175"/>
    </location>
</feature>
<feature type="transmembrane region" description="Helical" evidence="2">
    <location>
        <begin position="187"/>
        <end position="210"/>
    </location>
</feature>